<organism evidence="6">
    <name type="scientific">Sphingobacterium sp. (strain 21)</name>
    <dbReference type="NCBI Taxonomy" id="743722"/>
    <lineage>
        <taxon>Bacteria</taxon>
        <taxon>Pseudomonadati</taxon>
        <taxon>Bacteroidota</taxon>
        <taxon>Sphingobacteriia</taxon>
        <taxon>Sphingobacteriales</taxon>
        <taxon>Sphingobacteriaceae</taxon>
        <taxon>Sphingobacterium</taxon>
    </lineage>
</organism>
<dbReference type="HOGENOM" id="CLU_069356_28_0_10"/>
<keyword evidence="1" id="KW-0805">Transcription regulation</keyword>
<proteinExistence type="predicted"/>
<dbReference type="eggNOG" id="COG1309">
    <property type="taxonomic scope" value="Bacteria"/>
</dbReference>
<feature type="DNA-binding region" description="H-T-H motif" evidence="4">
    <location>
        <begin position="53"/>
        <end position="72"/>
    </location>
</feature>
<feature type="domain" description="HTH tetR-type" evidence="5">
    <location>
        <begin position="30"/>
        <end position="90"/>
    </location>
</feature>
<dbReference type="AlphaFoldDB" id="F4CBB5"/>
<dbReference type="SUPFAM" id="SSF46689">
    <property type="entry name" value="Homeodomain-like"/>
    <property type="match status" value="1"/>
</dbReference>
<dbReference type="EMBL" id="CP002584">
    <property type="protein sequence ID" value="ADZ81526.1"/>
    <property type="molecule type" value="Genomic_DNA"/>
</dbReference>
<dbReference type="PANTHER" id="PTHR47506:SF10">
    <property type="entry name" value="TRANSCRIPTIONAL REGULATORY PROTEIN"/>
    <property type="match status" value="1"/>
</dbReference>
<dbReference type="Gene3D" id="1.10.357.10">
    <property type="entry name" value="Tetracycline Repressor, domain 2"/>
    <property type="match status" value="1"/>
</dbReference>
<name>F4CBB5_SPHS2</name>
<evidence type="ECO:0000259" key="5">
    <source>
        <dbReference type="PROSITE" id="PS50977"/>
    </source>
</evidence>
<dbReference type="Pfam" id="PF00440">
    <property type="entry name" value="TetR_N"/>
    <property type="match status" value="1"/>
</dbReference>
<dbReference type="Pfam" id="PF16925">
    <property type="entry name" value="TetR_C_13"/>
    <property type="match status" value="1"/>
</dbReference>
<dbReference type="InterPro" id="IPR011075">
    <property type="entry name" value="TetR_C"/>
</dbReference>
<dbReference type="GO" id="GO:0003677">
    <property type="term" value="F:DNA binding"/>
    <property type="evidence" value="ECO:0007669"/>
    <property type="project" value="UniProtKB-UniRule"/>
</dbReference>
<dbReference type="KEGG" id="shg:Sph21_5034"/>
<dbReference type="SUPFAM" id="SSF48498">
    <property type="entry name" value="Tetracyclin repressor-like, C-terminal domain"/>
    <property type="match status" value="1"/>
</dbReference>
<evidence type="ECO:0000256" key="1">
    <source>
        <dbReference type="ARBA" id="ARBA00023015"/>
    </source>
</evidence>
<reference evidence="6" key="1">
    <citation type="submission" date="2011-03" db="EMBL/GenBank/DDBJ databases">
        <title>Complete sequence of Sphingobacterium sp. 21.</title>
        <authorList>
            <consortium name="US DOE Joint Genome Institute"/>
            <person name="Lucas S."/>
            <person name="Copeland A."/>
            <person name="Lapidus A."/>
            <person name="Cheng J.-F."/>
            <person name="Goodwin L."/>
            <person name="Pitluck S."/>
            <person name="Davenport K."/>
            <person name="Detter J.C."/>
            <person name="Han C."/>
            <person name="Tapia R."/>
            <person name="Land M."/>
            <person name="Hauser L."/>
            <person name="Kyrpides N."/>
            <person name="Ivanova N."/>
            <person name="Ovchinnikova G."/>
            <person name="Pagani I."/>
            <person name="Siebers A.K."/>
            <person name="Allgaier M."/>
            <person name="Thelen M.P."/>
            <person name="Hugenholtz P."/>
            <person name="Woyke T."/>
        </authorList>
    </citation>
    <scope>NUCLEOTIDE SEQUENCE</scope>
    <source>
        <strain evidence="6">21</strain>
    </source>
</reference>
<sequence>MIASSRNSLNFKTIVSKIFYLCFIMARLIEFDEEQAIQKAMEVFWKKGYAATSMRDLTDAMQINSSSLYNTIGDKHRLFVRCIKHYIKMRIDAVEQRYISFASPIQALESFIKDAADIITTEPNSCLCVKATFEIEGDDPEIQAIITSYDNFTHRFLKDLVEKAQSQHQIGQNENADTVADYLVSTFIGWYNSFILHQDRNKILNMADFIIRQLRC</sequence>
<protein>
    <submittedName>
        <fullName evidence="6">Regulatory protein TetR</fullName>
    </submittedName>
</protein>
<evidence type="ECO:0000256" key="4">
    <source>
        <dbReference type="PROSITE-ProRule" id="PRU00335"/>
    </source>
</evidence>
<dbReference type="STRING" id="743722.Sph21_5034"/>
<dbReference type="InterPro" id="IPR001647">
    <property type="entry name" value="HTH_TetR"/>
</dbReference>
<keyword evidence="2 4" id="KW-0238">DNA-binding</keyword>
<accession>F4CBB5</accession>
<evidence type="ECO:0000256" key="2">
    <source>
        <dbReference type="ARBA" id="ARBA00023125"/>
    </source>
</evidence>
<dbReference type="PROSITE" id="PS50977">
    <property type="entry name" value="HTH_TETR_2"/>
    <property type="match status" value="1"/>
</dbReference>
<dbReference type="PATRIC" id="fig|743722.3.peg.5341"/>
<evidence type="ECO:0000256" key="3">
    <source>
        <dbReference type="ARBA" id="ARBA00023163"/>
    </source>
</evidence>
<dbReference type="PANTHER" id="PTHR47506">
    <property type="entry name" value="TRANSCRIPTIONAL REGULATORY PROTEIN"/>
    <property type="match status" value="1"/>
</dbReference>
<dbReference type="Gene3D" id="1.10.10.60">
    <property type="entry name" value="Homeodomain-like"/>
    <property type="match status" value="1"/>
</dbReference>
<gene>
    <name evidence="6" type="ordered locus">Sph21_5034</name>
</gene>
<keyword evidence="3" id="KW-0804">Transcription</keyword>
<dbReference type="InterPro" id="IPR009057">
    <property type="entry name" value="Homeodomain-like_sf"/>
</dbReference>
<evidence type="ECO:0000313" key="6">
    <source>
        <dbReference type="EMBL" id="ADZ81526.1"/>
    </source>
</evidence>
<dbReference type="InterPro" id="IPR036271">
    <property type="entry name" value="Tet_transcr_reg_TetR-rel_C_sf"/>
</dbReference>